<proteinExistence type="predicted"/>
<evidence type="ECO:0000313" key="1">
    <source>
        <dbReference type="EMBL" id="MBB6253016.1"/>
    </source>
</evidence>
<keyword evidence="2" id="KW-1185">Reference proteome</keyword>
<comment type="caution">
    <text evidence="1">The sequence shown here is derived from an EMBL/GenBank/DDBJ whole genome shotgun (WGS) entry which is preliminary data.</text>
</comment>
<sequence>MPIFPIRDIGSGGVLADLAPHNMPTPGLSMAVNVIFENGKIKRAPVLRRVATIPAPTYWCTSVTPPNDYDSLISVGTDGRWFKTQSGTSVPINPNGHPAVPGVTPPTAGFLNSVLYLNRAEDLPTYLRPNDSRLQGFVELAHGLPRAVPQDLPGFPGGPERHRERYGQWDHGQMVGHRVRRQRGPIMGPRVHHQQRW</sequence>
<gene>
    <name evidence="1" type="ORF">FHS74_003585</name>
</gene>
<reference evidence="1 2" key="1">
    <citation type="submission" date="2020-08" db="EMBL/GenBank/DDBJ databases">
        <title>Genomic Encyclopedia of Type Strains, Phase IV (KMG-IV): sequencing the most valuable type-strain genomes for metagenomic binning, comparative biology and taxonomic classification.</title>
        <authorList>
            <person name="Goeker M."/>
        </authorList>
    </citation>
    <scope>NUCLEOTIDE SEQUENCE [LARGE SCALE GENOMIC DNA]</scope>
    <source>
        <strain evidence="1 2">DSM 22198</strain>
    </source>
</reference>
<dbReference type="AlphaFoldDB" id="A0A7X0B130"/>
<accession>A0A7X0B130</accession>
<dbReference type="EMBL" id="JACIIZ010000010">
    <property type="protein sequence ID" value="MBB6253016.1"/>
    <property type="molecule type" value="Genomic_DNA"/>
</dbReference>
<protein>
    <submittedName>
        <fullName evidence="1">Uncharacterized protein</fullName>
    </submittedName>
</protein>
<dbReference type="Proteomes" id="UP000539175">
    <property type="component" value="Unassembled WGS sequence"/>
</dbReference>
<name>A0A7X0B130_9PROT</name>
<organism evidence="1 2">
    <name type="scientific">Nitrospirillum iridis</name>
    <dbReference type="NCBI Taxonomy" id="765888"/>
    <lineage>
        <taxon>Bacteria</taxon>
        <taxon>Pseudomonadati</taxon>
        <taxon>Pseudomonadota</taxon>
        <taxon>Alphaproteobacteria</taxon>
        <taxon>Rhodospirillales</taxon>
        <taxon>Azospirillaceae</taxon>
        <taxon>Nitrospirillum</taxon>
    </lineage>
</organism>
<evidence type="ECO:0000313" key="2">
    <source>
        <dbReference type="Proteomes" id="UP000539175"/>
    </source>
</evidence>